<dbReference type="RefSeq" id="WP_207293850.1">
    <property type="nucleotide sequence ID" value="NZ_CP071383.1"/>
</dbReference>
<organism evidence="1 2">
    <name type="scientific">Leclercia pneumoniae</name>
    <dbReference type="NCBI Taxonomy" id="2815358"/>
    <lineage>
        <taxon>Bacteria</taxon>
        <taxon>Pseudomonadati</taxon>
        <taxon>Pseudomonadota</taxon>
        <taxon>Gammaproteobacteria</taxon>
        <taxon>Enterobacterales</taxon>
        <taxon>Enterobacteriaceae</taxon>
        <taxon>Leclercia</taxon>
    </lineage>
</organism>
<dbReference type="Proteomes" id="UP000683497">
    <property type="component" value="Chromosome"/>
</dbReference>
<reference evidence="1 2" key="1">
    <citation type="submission" date="2021-06" db="EMBL/GenBank/DDBJ databases">
        <title>Leclercia pneumoniae sp. nov.</title>
        <authorList>
            <person name="Hoenemann M."/>
            <person name="Viehweger A."/>
            <person name="Dietze N."/>
        </authorList>
    </citation>
    <scope>NUCLEOTIDE SEQUENCE [LARGE SCALE GENOMIC DNA]</scope>
    <source>
        <strain evidence="2">49125</strain>
    </source>
</reference>
<accession>A0ABX8K2M3</accession>
<keyword evidence="2" id="KW-1185">Reference proteome</keyword>
<protein>
    <submittedName>
        <fullName evidence="1">AlpA family transcriptional regulator</fullName>
    </submittedName>
</protein>
<sequence>MIDTSLIPEKEVMSTLGVSSRQTIWNYTHQHGFPKPVRTHPKAYLRTAFEQWLLNGGVNQKCS</sequence>
<evidence type="ECO:0000313" key="2">
    <source>
        <dbReference type="Proteomes" id="UP000683497"/>
    </source>
</evidence>
<dbReference type="EMBL" id="CP076838">
    <property type="protein sequence ID" value="QWW81698.1"/>
    <property type="molecule type" value="Genomic_DNA"/>
</dbReference>
<evidence type="ECO:0000313" key="1">
    <source>
        <dbReference type="EMBL" id="QWW81698.1"/>
    </source>
</evidence>
<gene>
    <name evidence="1" type="ORF">KQ929_07140</name>
</gene>
<name>A0ABX8K2M3_9ENTR</name>
<proteinExistence type="predicted"/>